<dbReference type="EMBL" id="LR797457">
    <property type="protein sequence ID" value="CAB4216966.1"/>
    <property type="molecule type" value="Genomic_DNA"/>
</dbReference>
<dbReference type="EMBL" id="LR797092">
    <property type="protein sequence ID" value="CAB4186185.1"/>
    <property type="molecule type" value="Genomic_DNA"/>
</dbReference>
<accession>A0A6J5RL63</accession>
<reference evidence="3" key="1">
    <citation type="submission" date="2020-05" db="EMBL/GenBank/DDBJ databases">
        <authorList>
            <person name="Chiriac C."/>
            <person name="Salcher M."/>
            <person name="Ghai R."/>
            <person name="Kavagutti S V."/>
        </authorList>
    </citation>
    <scope>NUCLEOTIDE SEQUENCE</scope>
</reference>
<evidence type="ECO:0000313" key="1">
    <source>
        <dbReference type="EMBL" id="CAB4174269.1"/>
    </source>
</evidence>
<dbReference type="EMBL" id="LR798427">
    <property type="protein sequence ID" value="CAB5231157.1"/>
    <property type="molecule type" value="Genomic_DNA"/>
</dbReference>
<dbReference type="EMBL" id="LR796909">
    <property type="protein sequence ID" value="CAB4174269.1"/>
    <property type="molecule type" value="Genomic_DNA"/>
</dbReference>
<evidence type="ECO:0000313" key="4">
    <source>
        <dbReference type="EMBL" id="CAB4216966.1"/>
    </source>
</evidence>
<proteinExistence type="predicted"/>
<protein>
    <submittedName>
        <fullName evidence="3">Uncharacterized protein</fullName>
    </submittedName>
</protein>
<evidence type="ECO:0000313" key="2">
    <source>
        <dbReference type="EMBL" id="CAB4186185.1"/>
    </source>
</evidence>
<evidence type="ECO:0000313" key="5">
    <source>
        <dbReference type="EMBL" id="CAB5231157.1"/>
    </source>
</evidence>
<name>A0A6J5RL63_9CAUD</name>
<gene>
    <name evidence="2" type="ORF">UFOVP1133_28</name>
    <name evidence="3" type="ORF">UFOVP1249_30</name>
    <name evidence="4" type="ORF">UFOVP1494_4</name>
    <name evidence="5" type="ORF">UFOVP1583_30</name>
    <name evidence="1" type="ORF">UFOVP968_33</name>
</gene>
<organism evidence="3">
    <name type="scientific">uncultured Caudovirales phage</name>
    <dbReference type="NCBI Taxonomy" id="2100421"/>
    <lineage>
        <taxon>Viruses</taxon>
        <taxon>Duplodnaviria</taxon>
        <taxon>Heunggongvirae</taxon>
        <taxon>Uroviricota</taxon>
        <taxon>Caudoviricetes</taxon>
        <taxon>Peduoviridae</taxon>
        <taxon>Maltschvirus</taxon>
        <taxon>Maltschvirus maltsch</taxon>
    </lineage>
</organism>
<sequence length="81" mass="9406">MQTDASNRGYEMKPLICLTCGINPIHYDYYCEPCLRIWNMKVMNRGLRGIDSKVERCTQCGDWRYVDSDCFTCLKAAKKAL</sequence>
<evidence type="ECO:0000313" key="3">
    <source>
        <dbReference type="EMBL" id="CAB4192514.1"/>
    </source>
</evidence>
<dbReference type="EMBL" id="LR797186">
    <property type="protein sequence ID" value="CAB4192514.1"/>
    <property type="molecule type" value="Genomic_DNA"/>
</dbReference>